<dbReference type="Proteomes" id="UP000747110">
    <property type="component" value="Unassembled WGS sequence"/>
</dbReference>
<feature type="region of interest" description="Disordered" evidence="1">
    <location>
        <begin position="592"/>
        <end position="620"/>
    </location>
</feature>
<sequence>MLSQRNLSATAEPYVSTAHWRYRVIPTRQPIISCAAHRTAGVVAHGPDVLSGTSNASNANVVCNANLDAEHAVVTSDNRCLVNNGPPETPMQLRQLESSVILHQQDVLGQCYSSTTVSAMARLMGHHDGQELLLAAGQANVVVLPNGRLLSVLKAGSGTPLDEASAALALLCEAGQYDIVVQYGSPLLKAASAAMPFSPLGVGRQQPVPNLEQLTADLALSIALAHISLAGGGGAPTSAASVTGAGSSSSGPTPEAAGISTVGAALTAMGMEEAYSHLESALQVLERHGVAPLLQKEVAYCLQGVAVAFAEDVLRSTPPVLQPSPAAAPPNAPGATSALSQGQGGNGDLAESTAGRGAVADSSGRPGGAGRGTAKSSSISSTAAAAAARRAKAVCMLRSVLWRCAPQNQNNQHNENNHQPQRGDTAAGAAATKGSSAAASGSALVMGSAAGELRHGPLAASSGGSGIWVPELTSDERSELIAPLRGLLAASEHIALYGPVASGQKPYGAVQLADQELYDLAIAHLAQGVSTGWPQHILQALSYFERVAQQQQQHALSGVAGLRSHAAAAAAVAADVSFERSVCEALLGRRTTAAGPVDPPPPASLTTTSSPPSGTAAAAAGTAYTAPPPYDVLGAESSSDGDELALLRRLEVQLILAAGGGGAGAGGGGPSGAVAGLDGVSNDTVSFEVNERVGDCVSDEEGAVHQGLTAPRDIGAAAVLPKPSKDAAEAAATTATIGSGEVLNAAASGAATATAAAAAAAAPPGLQHQHQPHTAAENVGGRTRRKTGRADDVAHKYGWAESWLELSVMPCFPETAGAGSVSLARWFSDPRVILFNKLLAVRSGAEVTAALGSAVAHVSDASRQRLWQLWQAAAQAVSSATGQSVHHHQLQQQLATVGVMSPKAPAASEAAAVLWAQSHAALQDVGPRAAAAANAVAAAAAAVSSAAASSPRVVAAAAKSIVPFGLARWGSSEGPRPSNPSGGGGGRIAVTAQALPLTAATAVTTESVVERSIDTEIPGGGGGGGSGVTMSTKVIPAALPVAGGLVDVALAPPPAGGGVGADAGGTADAANTPDTANIADTAGSGALWAPDAEGHLHPRPRMVTRVVLQRAAQAAASIKDRVATLPGPPKDWTIAGWDPAAVDEAMSREAVRRVAAVATQAICLGALAAYVGNKIVASGALQATAASGYDAAAAAVAPTVDASTAQVAAAARAVARWLDSAGMGGAAQDALGQWPLLVKLGGGQQTEMLPFQVEAASAEGVARLAEQYGRGTELDETAAAALLRGWAAARAAAPSLTDPRDRSELLSGLLGGRALKVARAEAERNSRMGKRVQVHRIDVEIEQLRFRPAAASSATSFFYGHGQAGAAETTVTAVVVTAGTETNRASSVPLSYCSRERVTFTFRKVPLEGGATPTPAAATAAAAPGSVWRLVDVRDAPPPALY</sequence>
<feature type="compositionally biased region" description="Low complexity" evidence="1">
    <location>
        <begin position="604"/>
        <end position="620"/>
    </location>
</feature>
<evidence type="ECO:0000313" key="4">
    <source>
        <dbReference type="Proteomes" id="UP000747110"/>
    </source>
</evidence>
<feature type="region of interest" description="Disordered" evidence="1">
    <location>
        <begin position="238"/>
        <end position="257"/>
    </location>
</feature>
<feature type="region of interest" description="Disordered" evidence="1">
    <location>
        <begin position="408"/>
        <end position="433"/>
    </location>
</feature>
<protein>
    <recommendedName>
        <fullName evidence="2">Plastid division protein CDP1-like 2nd alpha solenoid domain-containing protein</fullName>
    </recommendedName>
</protein>
<feature type="region of interest" description="Disordered" evidence="1">
    <location>
        <begin position="761"/>
        <end position="789"/>
    </location>
</feature>
<keyword evidence="4" id="KW-1185">Reference proteome</keyword>
<evidence type="ECO:0000259" key="2">
    <source>
        <dbReference type="Pfam" id="PF23468"/>
    </source>
</evidence>
<dbReference type="InterPro" id="IPR044685">
    <property type="entry name" value="CPD1-like"/>
</dbReference>
<evidence type="ECO:0000313" key="3">
    <source>
        <dbReference type="EMBL" id="GIL79074.1"/>
    </source>
</evidence>
<dbReference type="EMBL" id="BNCP01000014">
    <property type="protein sequence ID" value="GIL79074.1"/>
    <property type="molecule type" value="Genomic_DNA"/>
</dbReference>
<proteinExistence type="predicted"/>
<dbReference type="PANTHER" id="PTHR33925">
    <property type="entry name" value="PLASTID DIVISION PROTEIN CDP1, CHLOROPLASTIC-RELATED"/>
    <property type="match status" value="1"/>
</dbReference>
<dbReference type="Pfam" id="PF23468">
    <property type="entry name" value="ARC6"/>
    <property type="match status" value="1"/>
</dbReference>
<evidence type="ECO:0000256" key="1">
    <source>
        <dbReference type="SAM" id="MobiDB-lite"/>
    </source>
</evidence>
<accession>A0A8J4CCK2</accession>
<dbReference type="OrthoDB" id="552623at2759"/>
<feature type="compositionally biased region" description="Pro residues" evidence="1">
    <location>
        <begin position="320"/>
        <end position="332"/>
    </location>
</feature>
<name>A0A8J4CCK2_9CHLO</name>
<feature type="region of interest" description="Disordered" evidence="1">
    <location>
        <begin position="967"/>
        <end position="987"/>
    </location>
</feature>
<feature type="compositionally biased region" description="Low complexity" evidence="1">
    <location>
        <begin position="970"/>
        <end position="980"/>
    </location>
</feature>
<dbReference type="PANTHER" id="PTHR33925:SF1">
    <property type="entry name" value="PROTEIN ACCUMULATION AND REPLICATION OF CHLOROPLASTS 6, CHLOROPLASTIC"/>
    <property type="match status" value="1"/>
</dbReference>
<feature type="domain" description="Plastid division protein CDP1-like 2nd alpha solenoid" evidence="2">
    <location>
        <begin position="510"/>
        <end position="593"/>
    </location>
</feature>
<comment type="caution">
    <text evidence="3">The sequence shown here is derived from an EMBL/GenBank/DDBJ whole genome shotgun (WGS) entry which is preliminary data.</text>
</comment>
<organism evidence="3 4">
    <name type="scientific">Volvox reticuliferus</name>
    <dbReference type="NCBI Taxonomy" id="1737510"/>
    <lineage>
        <taxon>Eukaryota</taxon>
        <taxon>Viridiplantae</taxon>
        <taxon>Chlorophyta</taxon>
        <taxon>core chlorophytes</taxon>
        <taxon>Chlorophyceae</taxon>
        <taxon>CS clade</taxon>
        <taxon>Chlamydomonadales</taxon>
        <taxon>Volvocaceae</taxon>
        <taxon>Volvox</taxon>
    </lineage>
</organism>
<feature type="region of interest" description="Disordered" evidence="1">
    <location>
        <begin position="320"/>
        <end position="380"/>
    </location>
</feature>
<gene>
    <name evidence="3" type="ORF">Vretifemale_8470</name>
</gene>
<dbReference type="InterPro" id="IPR057137">
    <property type="entry name" value="CDP1-like_a_solenoid_2"/>
</dbReference>
<reference evidence="3" key="1">
    <citation type="journal article" date="2021" name="Proc. Natl. Acad. Sci. U.S.A.">
        <title>Three genomes in the algal genus Volvox reveal the fate of a haploid sex-determining region after a transition to homothallism.</title>
        <authorList>
            <person name="Yamamoto K."/>
            <person name="Hamaji T."/>
            <person name="Kawai-Toyooka H."/>
            <person name="Matsuzaki R."/>
            <person name="Takahashi F."/>
            <person name="Nishimura Y."/>
            <person name="Kawachi M."/>
            <person name="Noguchi H."/>
            <person name="Minakuchi Y."/>
            <person name="Umen J.G."/>
            <person name="Toyoda A."/>
            <person name="Nozaki H."/>
        </authorList>
    </citation>
    <scope>NUCLEOTIDE SEQUENCE</scope>
    <source>
        <strain evidence="3">NIES-3786</strain>
    </source>
</reference>